<dbReference type="InterPro" id="IPR055298">
    <property type="entry name" value="AtLOH3-like"/>
</dbReference>
<protein>
    <recommendedName>
        <fullName evidence="2">TTF-type domain-containing protein</fullName>
    </recommendedName>
</protein>
<dbReference type="EnsemblPlants" id="Bo1g048180.1">
    <property type="protein sequence ID" value="Bo1g048180.1"/>
    <property type="gene ID" value="Bo1g048180"/>
</dbReference>
<dbReference type="HOGENOM" id="CLU_006175_5_3_1"/>
<dbReference type="Pfam" id="PF05699">
    <property type="entry name" value="Dimer_Tnp_hAT"/>
    <property type="match status" value="1"/>
</dbReference>
<dbReference type="InterPro" id="IPR025398">
    <property type="entry name" value="DUF4371"/>
</dbReference>
<name>A0A0D3A6W6_BRAOL</name>
<dbReference type="eggNOG" id="ENOG502QSU3">
    <property type="taxonomic scope" value="Eukaryota"/>
</dbReference>
<dbReference type="SMART" id="SM00597">
    <property type="entry name" value="ZnF_TTF"/>
    <property type="match status" value="1"/>
</dbReference>
<dbReference type="Gramene" id="Bo1g048180.1">
    <property type="protein sequence ID" value="Bo1g048180.1"/>
    <property type="gene ID" value="Bo1g048180"/>
</dbReference>
<dbReference type="InterPro" id="IPR012337">
    <property type="entry name" value="RNaseH-like_sf"/>
</dbReference>
<keyword evidence="4" id="KW-1185">Reference proteome</keyword>
<feature type="compositionally biased region" description="Basic and acidic residues" evidence="1">
    <location>
        <begin position="54"/>
        <end position="73"/>
    </location>
</feature>
<feature type="compositionally biased region" description="Low complexity" evidence="1">
    <location>
        <begin position="11"/>
        <end position="28"/>
    </location>
</feature>
<feature type="region of interest" description="Disordered" evidence="1">
    <location>
        <begin position="1"/>
        <end position="88"/>
    </location>
</feature>
<accession>A0A0D3A6W6</accession>
<dbReference type="Proteomes" id="UP000032141">
    <property type="component" value="Chromosome C1"/>
</dbReference>
<sequence length="743" mass="85110">MEKYFKKQCLSSSKVNSENLPSSSSLPKTNTENLASTPPMSSSKTNLENLPSDPAERKSIKEYHPNERDEVRRKYLTKGPCQPRGHDFPKTLKGHKLRRFNPAWFDLYGGWLEYSIKTDKAFCLVCYLFRDYTENKCGSDEFLTKGFDTWKNPKRLGERVGLVNSFHNNALKMADNLMNPNQSIVQAFYKQNDAAKNEYKIRLNASIDACRYLLRQGLPFRGHDESTESANKGNFVELVKYTADQNEIVSKVVLENAPKNNQMVSHKIQKDLAHCFAEKVTQSIIQEVDHGVFCLLVDESADVSTKEQVAVVFRFVDKKGIVKERFTGIIHVQETSSASLKCAIDSLFAKHGLSMKKLRGQGYDGASNMKGEFNGLRSLILRENSSAYYVHCFAHQLQLVVVGVAKKHFEVSDFFDKIYVLLNVVGASCKRKDKIREDQRKIIEEGVREGKIKTGKGLNQECSLQRPGNTRWGSHYKTLLRLADLFTSIIKVLEYVESDGSDGIKRFQANDLLKYFHTFDFVFYLQLMLLLLGLTHNLSKALQRKDQDILNAMSLVKSTKQQLCKLRENGWDSIIGKVNSFCKNNNTELFIMEEEFVNPKRPRQRSNITNLHHYQVECFYTVLDMQIQEFNDRFDEINTELLGCTASLSPTDSFHQFDQSKLGLGDLARVMVETKKHLSHPLVYRLLKLVLTLPVATATVERSFSAMKIVKTTLRNRMGDEFLNDCMVCYTEKEHFDKVTNDM</sequence>
<dbReference type="AlphaFoldDB" id="A0A0D3A6W6"/>
<dbReference type="Pfam" id="PF14291">
    <property type="entry name" value="DUF4371"/>
    <property type="match status" value="1"/>
</dbReference>
<dbReference type="PANTHER" id="PTHR11697:SF230">
    <property type="entry name" value="ZINC FINGER, MYM DOMAIN CONTAINING 1"/>
    <property type="match status" value="1"/>
</dbReference>
<dbReference type="InterPro" id="IPR008906">
    <property type="entry name" value="HATC_C_dom"/>
</dbReference>
<feature type="domain" description="TTF-type" evidence="2">
    <location>
        <begin position="96"/>
        <end position="190"/>
    </location>
</feature>
<evidence type="ECO:0000256" key="1">
    <source>
        <dbReference type="SAM" id="MobiDB-lite"/>
    </source>
</evidence>
<dbReference type="GO" id="GO:0046983">
    <property type="term" value="F:protein dimerization activity"/>
    <property type="evidence" value="ECO:0007669"/>
    <property type="project" value="InterPro"/>
</dbReference>
<dbReference type="SUPFAM" id="SSF53098">
    <property type="entry name" value="Ribonuclease H-like"/>
    <property type="match status" value="1"/>
</dbReference>
<evidence type="ECO:0000313" key="3">
    <source>
        <dbReference type="EnsemblPlants" id="Bo1g048180.1"/>
    </source>
</evidence>
<organism evidence="3 4">
    <name type="scientific">Brassica oleracea var. oleracea</name>
    <dbReference type="NCBI Taxonomy" id="109376"/>
    <lineage>
        <taxon>Eukaryota</taxon>
        <taxon>Viridiplantae</taxon>
        <taxon>Streptophyta</taxon>
        <taxon>Embryophyta</taxon>
        <taxon>Tracheophyta</taxon>
        <taxon>Spermatophyta</taxon>
        <taxon>Magnoliopsida</taxon>
        <taxon>eudicotyledons</taxon>
        <taxon>Gunneridae</taxon>
        <taxon>Pentapetalae</taxon>
        <taxon>rosids</taxon>
        <taxon>malvids</taxon>
        <taxon>Brassicales</taxon>
        <taxon>Brassicaceae</taxon>
        <taxon>Brassiceae</taxon>
        <taxon>Brassica</taxon>
    </lineage>
</organism>
<reference evidence="3" key="2">
    <citation type="submission" date="2015-03" db="UniProtKB">
        <authorList>
            <consortium name="EnsemblPlants"/>
        </authorList>
    </citation>
    <scope>IDENTIFICATION</scope>
</reference>
<dbReference type="OMA" id="CQNEYLT"/>
<feature type="compositionally biased region" description="Polar residues" evidence="1">
    <location>
        <begin position="29"/>
        <end position="49"/>
    </location>
</feature>
<proteinExistence type="predicted"/>
<dbReference type="InterPro" id="IPR006580">
    <property type="entry name" value="Znf_TTF"/>
</dbReference>
<evidence type="ECO:0000259" key="2">
    <source>
        <dbReference type="SMART" id="SM00597"/>
    </source>
</evidence>
<reference evidence="3 4" key="1">
    <citation type="journal article" date="2014" name="Genome Biol.">
        <title>Transcriptome and methylome profiling reveals relics of genome dominance in the mesopolyploid Brassica oleracea.</title>
        <authorList>
            <person name="Parkin I.A."/>
            <person name="Koh C."/>
            <person name="Tang H."/>
            <person name="Robinson S.J."/>
            <person name="Kagale S."/>
            <person name="Clarke W.E."/>
            <person name="Town C.D."/>
            <person name="Nixon J."/>
            <person name="Krishnakumar V."/>
            <person name="Bidwell S.L."/>
            <person name="Denoeud F."/>
            <person name="Belcram H."/>
            <person name="Links M.G."/>
            <person name="Just J."/>
            <person name="Clarke C."/>
            <person name="Bender T."/>
            <person name="Huebert T."/>
            <person name="Mason A.S."/>
            <person name="Pires J.C."/>
            <person name="Barker G."/>
            <person name="Moore J."/>
            <person name="Walley P.G."/>
            <person name="Manoli S."/>
            <person name="Batley J."/>
            <person name="Edwards D."/>
            <person name="Nelson M.N."/>
            <person name="Wang X."/>
            <person name="Paterson A.H."/>
            <person name="King G."/>
            <person name="Bancroft I."/>
            <person name="Chalhoub B."/>
            <person name="Sharpe A.G."/>
        </authorList>
    </citation>
    <scope>NUCLEOTIDE SEQUENCE</scope>
    <source>
        <strain evidence="3 4">cv. TO1000</strain>
    </source>
</reference>
<dbReference type="PANTHER" id="PTHR11697">
    <property type="entry name" value="GENERAL TRANSCRIPTION FACTOR 2-RELATED ZINC FINGER PROTEIN"/>
    <property type="match status" value="1"/>
</dbReference>
<evidence type="ECO:0000313" key="4">
    <source>
        <dbReference type="Proteomes" id="UP000032141"/>
    </source>
</evidence>